<organism evidence="1">
    <name type="scientific">Culex pipiens</name>
    <name type="common">House mosquito</name>
    <dbReference type="NCBI Taxonomy" id="7175"/>
    <lineage>
        <taxon>Eukaryota</taxon>
        <taxon>Metazoa</taxon>
        <taxon>Ecdysozoa</taxon>
        <taxon>Arthropoda</taxon>
        <taxon>Hexapoda</taxon>
        <taxon>Insecta</taxon>
        <taxon>Pterygota</taxon>
        <taxon>Neoptera</taxon>
        <taxon>Endopterygota</taxon>
        <taxon>Diptera</taxon>
        <taxon>Nematocera</taxon>
        <taxon>Culicoidea</taxon>
        <taxon>Culicidae</taxon>
        <taxon>Culicinae</taxon>
        <taxon>Culicini</taxon>
        <taxon>Culex</taxon>
        <taxon>Culex</taxon>
    </lineage>
</organism>
<evidence type="ECO:0000313" key="1">
    <source>
        <dbReference type="EMBL" id="CAG6487147.1"/>
    </source>
</evidence>
<reference evidence="1" key="1">
    <citation type="submission" date="2021-05" db="EMBL/GenBank/DDBJ databases">
        <authorList>
            <person name="Alioto T."/>
            <person name="Alioto T."/>
            <person name="Gomez Garrido J."/>
        </authorList>
    </citation>
    <scope>NUCLEOTIDE SEQUENCE</scope>
</reference>
<dbReference type="AlphaFoldDB" id="A0A8D8C9L6"/>
<dbReference type="EMBL" id="HBUE01106255">
    <property type="protein sequence ID" value="CAG6487147.1"/>
    <property type="molecule type" value="Transcribed_RNA"/>
</dbReference>
<sequence>MGNQLRIKRCVRQIHPGHHLQHTLPLVNTIHHQLCLLDHSQPIRWQIQTVPQDPCRVRGGHVVHHREKAPDGDRGEDRVLPSGVRMLEKVHRETNRTVGI</sequence>
<proteinExistence type="predicted"/>
<name>A0A8D8C9L6_CULPI</name>
<accession>A0A8D8C9L6</accession>
<protein>
    <submittedName>
        <fullName evidence="1">(northern house mosquito) hypothetical protein</fullName>
    </submittedName>
</protein>